<reference evidence="1 2" key="1">
    <citation type="submission" date="2018-11" db="EMBL/GenBank/DDBJ databases">
        <title>Genome sequences of Natronomonas sp. CBA1133.</title>
        <authorList>
            <person name="Roh S.W."/>
            <person name="Cha I.-T."/>
        </authorList>
    </citation>
    <scope>NUCLEOTIDE SEQUENCE [LARGE SCALE GENOMIC DNA]</scope>
    <source>
        <strain evidence="1 2">CBA1133</strain>
    </source>
</reference>
<comment type="caution">
    <text evidence="1">The sequence shown here is derived from an EMBL/GenBank/DDBJ whole genome shotgun (WGS) entry which is preliminary data.</text>
</comment>
<dbReference type="RefSeq" id="WP_123124393.1">
    <property type="nucleotide sequence ID" value="NZ_RJJC01000001.1"/>
</dbReference>
<name>A0AAJ4RA79_9EURY</name>
<evidence type="ECO:0000313" key="1">
    <source>
        <dbReference type="EMBL" id="RNJ27100.1"/>
    </source>
</evidence>
<sequence length="68" mass="7207">MRLEEAIAGPLRTLTIEYEQAMLAQLNPKFVTVSADCGTDAPGATVDATLPGRLTNLSVSESESQLTL</sequence>
<organism evidence="1 2">
    <name type="scientific">Halosegnis longus</name>
    <dbReference type="NCBI Taxonomy" id="2216012"/>
    <lineage>
        <taxon>Archaea</taxon>
        <taxon>Methanobacteriati</taxon>
        <taxon>Methanobacteriota</taxon>
        <taxon>Stenosarchaea group</taxon>
        <taxon>Halobacteria</taxon>
        <taxon>Halobacteriales</taxon>
        <taxon>Natronomonadaceae</taxon>
        <taxon>Halosegnis</taxon>
    </lineage>
</organism>
<gene>
    <name evidence="1" type="ORF">Nmn1133_10715</name>
</gene>
<evidence type="ECO:0000313" key="2">
    <source>
        <dbReference type="Proteomes" id="UP000270581"/>
    </source>
</evidence>
<keyword evidence="2" id="KW-1185">Reference proteome</keyword>
<dbReference type="AlphaFoldDB" id="A0AAJ4RA79"/>
<dbReference type="EMBL" id="RJJC01000001">
    <property type="protein sequence ID" value="RNJ27100.1"/>
    <property type="molecule type" value="Genomic_DNA"/>
</dbReference>
<accession>A0AAJ4RA79</accession>
<proteinExistence type="predicted"/>
<dbReference type="Proteomes" id="UP000270581">
    <property type="component" value="Unassembled WGS sequence"/>
</dbReference>
<protein>
    <submittedName>
        <fullName evidence="1">Uncharacterized protein</fullName>
    </submittedName>
</protein>